<proteinExistence type="predicted"/>
<evidence type="ECO:0000256" key="1">
    <source>
        <dbReference type="SAM" id="MobiDB-lite"/>
    </source>
</evidence>
<sequence>MSGPHGFLGAPGADAVASASARRALTLVGLLIGTIGAVWFLGTSFAQADELPQAEGTVEQAEALGAAEDAPLVGETAEQATEALPGAEPEAPEESEAGATKPAEPVVATESAEPVGTAVSEEEPIRPAASTGPVESVYPVGHATGHLEAGVQGGHRLTEVGHDTSEALARHTAEGDAEVVGHLNRAVNGTATGLGGRVGSLLGTTGPSGHGEPVYASAEGREAPGNHGAESIRTEPVDSTDAREGVRAVAELPFPASDEAVSGGATTDGAPSAEAPTTDPAVTITMDSAATSGASAPVVAGFLTTAGSLLPEPGPTQAARHASHALPSAADDEPTFAPD</sequence>
<evidence type="ECO:0000313" key="2">
    <source>
        <dbReference type="EMBL" id="OOC56392.1"/>
    </source>
</evidence>
<feature type="compositionally biased region" description="Low complexity" evidence="1">
    <location>
        <begin position="80"/>
        <end position="89"/>
    </location>
</feature>
<dbReference type="Proteomes" id="UP000189004">
    <property type="component" value="Unassembled WGS sequence"/>
</dbReference>
<feature type="region of interest" description="Disordered" evidence="1">
    <location>
        <begin position="76"/>
        <end position="134"/>
    </location>
</feature>
<organism evidence="2 3">
    <name type="scientific">Nocardiopsis sinuspersici</name>
    <dbReference type="NCBI Taxonomy" id="501010"/>
    <lineage>
        <taxon>Bacteria</taxon>
        <taxon>Bacillati</taxon>
        <taxon>Actinomycetota</taxon>
        <taxon>Actinomycetes</taxon>
        <taxon>Streptosporangiales</taxon>
        <taxon>Nocardiopsidaceae</taxon>
        <taxon>Nocardiopsis</taxon>
    </lineage>
</organism>
<accession>A0A1V3C6Y2</accession>
<protein>
    <submittedName>
        <fullName evidence="2">Uncharacterized protein</fullName>
    </submittedName>
</protein>
<comment type="caution">
    <text evidence="2">The sequence shown here is derived from an EMBL/GenBank/DDBJ whole genome shotgun (WGS) entry which is preliminary data.</text>
</comment>
<name>A0A1V3C6Y2_9ACTN</name>
<dbReference type="OrthoDB" id="3427866at2"/>
<evidence type="ECO:0000313" key="3">
    <source>
        <dbReference type="Proteomes" id="UP000189004"/>
    </source>
</evidence>
<feature type="region of interest" description="Disordered" evidence="1">
    <location>
        <begin position="203"/>
        <end position="278"/>
    </location>
</feature>
<keyword evidence="3" id="KW-1185">Reference proteome</keyword>
<feature type="compositionally biased region" description="Basic and acidic residues" evidence="1">
    <location>
        <begin position="219"/>
        <end position="246"/>
    </location>
</feature>
<feature type="compositionally biased region" description="Acidic residues" evidence="1">
    <location>
        <begin position="330"/>
        <end position="339"/>
    </location>
</feature>
<gene>
    <name evidence="2" type="ORF">NOSIN_23290</name>
</gene>
<reference evidence="3" key="1">
    <citation type="submission" date="2016-08" db="EMBL/GenBank/DDBJ databases">
        <authorList>
            <person name="Tokovenko B."/>
            <person name="Kalinowski J."/>
        </authorList>
    </citation>
    <scope>NUCLEOTIDE SEQUENCE [LARGE SCALE GENOMIC DNA]</scope>
    <source>
        <strain evidence="3">UTMC102</strain>
    </source>
</reference>
<dbReference type="RefSeq" id="WP_077692836.1">
    <property type="nucleotide sequence ID" value="NZ_MCOK01000001.1"/>
</dbReference>
<dbReference type="EMBL" id="MCOK01000001">
    <property type="protein sequence ID" value="OOC56392.1"/>
    <property type="molecule type" value="Genomic_DNA"/>
</dbReference>
<dbReference type="AlphaFoldDB" id="A0A1V3C6Y2"/>
<feature type="region of interest" description="Disordered" evidence="1">
    <location>
        <begin position="306"/>
        <end position="339"/>
    </location>
</feature>